<proteinExistence type="predicted"/>
<dbReference type="RefSeq" id="WP_327793983.1">
    <property type="nucleotide sequence ID" value="NZ_JADQAZ010000002.1"/>
</dbReference>
<protein>
    <submittedName>
        <fullName evidence="1">Uncharacterized protein</fullName>
    </submittedName>
</protein>
<keyword evidence="2" id="KW-1185">Reference proteome</keyword>
<reference evidence="1 2" key="1">
    <citation type="journal article" date="2021" name="Arch. Microbiol.">
        <title>Harenicola maris gen. nov., sp. nov. isolated from the Sea of Japan shallow sediments.</title>
        <authorList>
            <person name="Romanenko L.A."/>
            <person name="Kurilenko V.V."/>
            <person name="Chernysheva N.Y."/>
            <person name="Tekutyeva L.A."/>
            <person name="Velansky P.V."/>
            <person name="Svetashev V.I."/>
            <person name="Isaeva M.P."/>
        </authorList>
    </citation>
    <scope>NUCLEOTIDE SEQUENCE [LARGE SCALE GENOMIC DNA]</scope>
    <source>
        <strain evidence="1 2">KMM 3653</strain>
    </source>
</reference>
<accession>A0AAP2CP27</accession>
<gene>
    <name evidence="1" type="ORF">IV417_10190</name>
</gene>
<dbReference type="AlphaFoldDB" id="A0AAP2CP27"/>
<organism evidence="1 2">
    <name type="scientific">Harenicola maris</name>
    <dbReference type="NCBI Taxonomy" id="2841044"/>
    <lineage>
        <taxon>Bacteria</taxon>
        <taxon>Pseudomonadati</taxon>
        <taxon>Pseudomonadota</taxon>
        <taxon>Alphaproteobacteria</taxon>
        <taxon>Rhodobacterales</taxon>
        <taxon>Paracoccaceae</taxon>
        <taxon>Harenicola</taxon>
    </lineage>
</organism>
<sequence>MTKGNSNTLYSRLSTQMGKARKAPYKPLGPSQFSDPYVTEWVEARGIRPVGSYPADVIRFGADPEAEAPVTMAEINVVKGMVHMSINLGLSFKPWQRRGQAQREQHLTAVFNTRHAVTFQLPYAGGTDWQDITIALPESLNGDPVQSCELVRDGKLIFSDFVTDFSREVPANRINVVRFRAPGELIGWARSTEHENAEVYFHTVKDSGPKAQERLHLTNGAWDTDLLRRFSCKFNIPDEKLTLIKVTDAAGNPAQRAPVWVFTSQNIGFMAVNPRIAGDILIITLLGEFPPNKQPVALMNGSGSAKTYPIDQPDDAAFRYLGNNNSVALPLEKIRAGARFEMLNSAGKIIGRLPPLGPLLETL</sequence>
<dbReference type="Proteomes" id="UP001315686">
    <property type="component" value="Unassembled WGS sequence"/>
</dbReference>
<dbReference type="EMBL" id="JADQAZ010000002">
    <property type="protein sequence ID" value="MBT0957759.1"/>
    <property type="molecule type" value="Genomic_DNA"/>
</dbReference>
<evidence type="ECO:0000313" key="1">
    <source>
        <dbReference type="EMBL" id="MBT0957759.1"/>
    </source>
</evidence>
<evidence type="ECO:0000313" key="2">
    <source>
        <dbReference type="Proteomes" id="UP001315686"/>
    </source>
</evidence>
<comment type="caution">
    <text evidence="1">The sequence shown here is derived from an EMBL/GenBank/DDBJ whole genome shotgun (WGS) entry which is preliminary data.</text>
</comment>
<name>A0AAP2CP27_9RHOB</name>